<dbReference type="PROSITE" id="PS50005">
    <property type="entry name" value="TPR"/>
    <property type="match status" value="2"/>
</dbReference>
<sequence>MDVDLLDQALAFHGPVLLQQLDQEHGEALNVPVALRRRYGGGTTATRKNSADEMQVDDELTGAVQKLIARKADMLFRSVRVRRKRDSGEKSDKDGEEDTYGIMPPLESFMGIPPDVCRKYFYESLLTGDLVVGVVTSVTDSGLIASLLCTECDSVGRDIDDLGITAFAPAKELPRMFAHQSVTEAYQQRDVIRGIVLSVNPETEKIIVSLRDKSSDTRRSDDVKIGLISKDDFPVHYRRKLQRSGLSYSELLHSILGFTNKGSVDTLQRSLALTDSASLMRGLHRVKVPEEEYSERLRKWQAHKQAHSRYVTGADLLCRTIMIDNKEWPREGSAGVDVVAGVEMVKKGRQLEALQHLNHALQMDPTNTEALVARGAVYANNECYMKAVEDFEAALEADPKHTNAKNYLVETLIAFGRRHEEQGEVGEAVSDYREALKVNPHCVEAQERLDRCQRLQLCVSVDTRPTLLKREDKIMHKMVGQCLS</sequence>
<comment type="caution">
    <text evidence="3">The sequence shown here is derived from an EMBL/GenBank/DDBJ whole genome shotgun (WGS) entry which is preliminary data.</text>
</comment>
<dbReference type="InterPro" id="IPR003029">
    <property type="entry name" value="S1_domain"/>
</dbReference>
<feature type="non-terminal residue" evidence="3">
    <location>
        <position position="484"/>
    </location>
</feature>
<dbReference type="InterPro" id="IPR012340">
    <property type="entry name" value="NA-bd_OB-fold"/>
</dbReference>
<proteinExistence type="predicted"/>
<dbReference type="PANTHER" id="PTHR23184:SF9">
    <property type="entry name" value="TETRATRICOPEPTIDE REPEAT PROTEIN 14"/>
    <property type="match status" value="1"/>
</dbReference>
<dbReference type="PROSITE" id="PS50126">
    <property type="entry name" value="S1"/>
    <property type="match status" value="1"/>
</dbReference>
<name>A0ABD0J1M1_9CAEN</name>
<evidence type="ECO:0000259" key="2">
    <source>
        <dbReference type="PROSITE" id="PS50126"/>
    </source>
</evidence>
<keyword evidence="1" id="KW-0802">TPR repeat</keyword>
<dbReference type="SUPFAM" id="SSF48452">
    <property type="entry name" value="TPR-like"/>
    <property type="match status" value="1"/>
</dbReference>
<keyword evidence="4" id="KW-1185">Reference proteome</keyword>
<dbReference type="InterPro" id="IPR039190">
    <property type="entry name" value="TTC14"/>
</dbReference>
<dbReference type="Gene3D" id="2.40.50.140">
    <property type="entry name" value="Nucleic acid-binding proteins"/>
    <property type="match status" value="1"/>
</dbReference>
<dbReference type="Pfam" id="PF13431">
    <property type="entry name" value="TPR_17"/>
    <property type="match status" value="1"/>
</dbReference>
<dbReference type="AlphaFoldDB" id="A0ABD0J1M1"/>
<dbReference type="SMART" id="SM00028">
    <property type="entry name" value="TPR"/>
    <property type="match status" value="2"/>
</dbReference>
<dbReference type="SMART" id="SM00316">
    <property type="entry name" value="S1"/>
    <property type="match status" value="1"/>
</dbReference>
<dbReference type="PANTHER" id="PTHR23184">
    <property type="entry name" value="TETRATRICOPEPTIDE REPEAT PROTEIN 14"/>
    <property type="match status" value="1"/>
</dbReference>
<organism evidence="3 4">
    <name type="scientific">Batillaria attramentaria</name>
    <dbReference type="NCBI Taxonomy" id="370345"/>
    <lineage>
        <taxon>Eukaryota</taxon>
        <taxon>Metazoa</taxon>
        <taxon>Spiralia</taxon>
        <taxon>Lophotrochozoa</taxon>
        <taxon>Mollusca</taxon>
        <taxon>Gastropoda</taxon>
        <taxon>Caenogastropoda</taxon>
        <taxon>Sorbeoconcha</taxon>
        <taxon>Cerithioidea</taxon>
        <taxon>Batillariidae</taxon>
        <taxon>Batillaria</taxon>
    </lineage>
</organism>
<dbReference type="InterPro" id="IPR011990">
    <property type="entry name" value="TPR-like_helical_dom_sf"/>
</dbReference>
<feature type="repeat" description="TPR" evidence="1">
    <location>
        <begin position="368"/>
        <end position="401"/>
    </location>
</feature>
<accession>A0ABD0J1M1</accession>
<reference evidence="3 4" key="1">
    <citation type="journal article" date="2023" name="Sci. Data">
        <title>Genome assembly of the Korean intertidal mud-creeper Batillaria attramentaria.</title>
        <authorList>
            <person name="Patra A.K."/>
            <person name="Ho P.T."/>
            <person name="Jun S."/>
            <person name="Lee S.J."/>
            <person name="Kim Y."/>
            <person name="Won Y.J."/>
        </authorList>
    </citation>
    <scope>NUCLEOTIDE SEQUENCE [LARGE SCALE GENOMIC DNA]</scope>
    <source>
        <strain evidence="3">Wonlab-2016</strain>
    </source>
</reference>
<feature type="domain" description="S1 motif" evidence="2">
    <location>
        <begin position="128"/>
        <end position="211"/>
    </location>
</feature>
<dbReference type="Gene3D" id="1.25.40.10">
    <property type="entry name" value="Tetratricopeptide repeat domain"/>
    <property type="match status" value="1"/>
</dbReference>
<protein>
    <recommendedName>
        <fullName evidence="2">S1 motif domain-containing protein</fullName>
    </recommendedName>
</protein>
<evidence type="ECO:0000313" key="3">
    <source>
        <dbReference type="EMBL" id="KAK7449142.1"/>
    </source>
</evidence>
<dbReference type="EMBL" id="JACVVK020000754">
    <property type="protein sequence ID" value="KAK7449142.1"/>
    <property type="molecule type" value="Genomic_DNA"/>
</dbReference>
<evidence type="ECO:0000256" key="1">
    <source>
        <dbReference type="PROSITE-ProRule" id="PRU00339"/>
    </source>
</evidence>
<evidence type="ECO:0000313" key="4">
    <source>
        <dbReference type="Proteomes" id="UP001519460"/>
    </source>
</evidence>
<dbReference type="SUPFAM" id="SSF50249">
    <property type="entry name" value="Nucleic acid-binding proteins"/>
    <property type="match status" value="1"/>
</dbReference>
<feature type="repeat" description="TPR" evidence="1">
    <location>
        <begin position="409"/>
        <end position="442"/>
    </location>
</feature>
<gene>
    <name evidence="3" type="ORF">BaRGS_00040051</name>
</gene>
<dbReference type="InterPro" id="IPR019734">
    <property type="entry name" value="TPR_rpt"/>
</dbReference>
<dbReference type="Proteomes" id="UP001519460">
    <property type="component" value="Unassembled WGS sequence"/>
</dbReference>